<dbReference type="RefSeq" id="WP_338226508.1">
    <property type="nucleotide sequence ID" value="NZ_BTPD01000027.1"/>
</dbReference>
<sequence>MKQLPLISIGLCTYNGAEFLREQLESLVHQSYRPLEIRVRDDQSKDDTLSIIHEFQSKYSFIHLIQNQKRLGLQKNFEAVFRDCQGQFIAPCDQDDIWHPQKLEVLYQYIGGHQIAYHDSLLIDEEGKSMDFRMSDKFRLQNWNDQEPFLLFNCISGHSMLFRKTLLSTALPMPDTGFYDHWLAFVALSMGSITFCPEPLVNYRQHQSNHTDLIGKKRSTRGLDRAIQRISRENQWLEVCARFAKAANPSTSAKKMNELAQMRASSFFCFALGWEIWKNRKLILSIPSYSRFAQVTFALRYSIGLRTKTFFYTYL</sequence>
<keyword evidence="3" id="KW-1185">Reference proteome</keyword>
<dbReference type="InterPro" id="IPR001173">
    <property type="entry name" value="Glyco_trans_2-like"/>
</dbReference>
<name>A0ABQ6PVQ3_9BACT</name>
<dbReference type="InterPro" id="IPR029044">
    <property type="entry name" value="Nucleotide-diphossugar_trans"/>
</dbReference>
<dbReference type="Gene3D" id="3.90.550.10">
    <property type="entry name" value="Spore Coat Polysaccharide Biosynthesis Protein SpsA, Chain A"/>
    <property type="match status" value="1"/>
</dbReference>
<dbReference type="Pfam" id="PF00535">
    <property type="entry name" value="Glycos_transf_2"/>
    <property type="match status" value="1"/>
</dbReference>
<accession>A0ABQ6PVQ3</accession>
<comment type="caution">
    <text evidence="2">The sequence shown here is derived from an EMBL/GenBank/DDBJ whole genome shotgun (WGS) entry which is preliminary data.</text>
</comment>
<evidence type="ECO:0000313" key="2">
    <source>
        <dbReference type="EMBL" id="GMQ31711.1"/>
    </source>
</evidence>
<dbReference type="PANTHER" id="PTHR22916:SF3">
    <property type="entry name" value="UDP-GLCNAC:BETAGAL BETA-1,3-N-ACETYLGLUCOSAMINYLTRANSFERASE-LIKE PROTEIN 1"/>
    <property type="match status" value="1"/>
</dbReference>
<gene>
    <name evidence="2" type="ORF">Aconfl_43560</name>
</gene>
<reference evidence="2 3" key="1">
    <citation type="submission" date="2023-08" db="EMBL/GenBank/DDBJ databases">
        <title>Draft genome sequence of Algoriphagus confluentis.</title>
        <authorList>
            <person name="Takatani N."/>
            <person name="Hosokawa M."/>
            <person name="Sawabe T."/>
        </authorList>
    </citation>
    <scope>NUCLEOTIDE SEQUENCE [LARGE SCALE GENOMIC DNA]</scope>
    <source>
        <strain evidence="2 3">NBRC 111222</strain>
    </source>
</reference>
<organism evidence="2 3">
    <name type="scientific">Algoriphagus confluentis</name>
    <dbReference type="NCBI Taxonomy" id="1697556"/>
    <lineage>
        <taxon>Bacteria</taxon>
        <taxon>Pseudomonadati</taxon>
        <taxon>Bacteroidota</taxon>
        <taxon>Cytophagia</taxon>
        <taxon>Cytophagales</taxon>
        <taxon>Cyclobacteriaceae</taxon>
        <taxon>Algoriphagus</taxon>
    </lineage>
</organism>
<feature type="domain" description="Glycosyltransferase 2-like" evidence="1">
    <location>
        <begin position="8"/>
        <end position="160"/>
    </location>
</feature>
<dbReference type="PANTHER" id="PTHR22916">
    <property type="entry name" value="GLYCOSYLTRANSFERASE"/>
    <property type="match status" value="1"/>
</dbReference>
<dbReference type="SUPFAM" id="SSF53448">
    <property type="entry name" value="Nucleotide-diphospho-sugar transferases"/>
    <property type="match status" value="1"/>
</dbReference>
<proteinExistence type="predicted"/>
<dbReference type="Proteomes" id="UP001338309">
    <property type="component" value="Unassembled WGS sequence"/>
</dbReference>
<evidence type="ECO:0000313" key="3">
    <source>
        <dbReference type="Proteomes" id="UP001338309"/>
    </source>
</evidence>
<protein>
    <recommendedName>
        <fullName evidence="1">Glycosyltransferase 2-like domain-containing protein</fullName>
    </recommendedName>
</protein>
<dbReference type="EMBL" id="BTPD01000027">
    <property type="protein sequence ID" value="GMQ31711.1"/>
    <property type="molecule type" value="Genomic_DNA"/>
</dbReference>
<evidence type="ECO:0000259" key="1">
    <source>
        <dbReference type="Pfam" id="PF00535"/>
    </source>
</evidence>